<comment type="caution">
    <text evidence="1">The sequence shown here is derived from an EMBL/GenBank/DDBJ whole genome shotgun (WGS) entry which is preliminary data.</text>
</comment>
<dbReference type="AlphaFoldDB" id="A0AAD9IVY6"/>
<reference evidence="1" key="1">
    <citation type="journal article" date="2023" name="Mol. Biol. Evol.">
        <title>Third-Generation Sequencing Reveals the Adaptive Role of the Epigenome in Three Deep-Sea Polychaetes.</title>
        <authorList>
            <person name="Perez M."/>
            <person name="Aroh O."/>
            <person name="Sun Y."/>
            <person name="Lan Y."/>
            <person name="Juniper S.K."/>
            <person name="Young C.R."/>
            <person name="Angers B."/>
            <person name="Qian P.Y."/>
        </authorList>
    </citation>
    <scope>NUCLEOTIDE SEQUENCE</scope>
    <source>
        <strain evidence="1">P08H-3</strain>
    </source>
</reference>
<evidence type="ECO:0000313" key="2">
    <source>
        <dbReference type="Proteomes" id="UP001208570"/>
    </source>
</evidence>
<name>A0AAD9IVY6_9ANNE</name>
<organism evidence="1 2">
    <name type="scientific">Paralvinella palmiformis</name>
    <dbReference type="NCBI Taxonomy" id="53620"/>
    <lineage>
        <taxon>Eukaryota</taxon>
        <taxon>Metazoa</taxon>
        <taxon>Spiralia</taxon>
        <taxon>Lophotrochozoa</taxon>
        <taxon>Annelida</taxon>
        <taxon>Polychaeta</taxon>
        <taxon>Sedentaria</taxon>
        <taxon>Canalipalpata</taxon>
        <taxon>Terebellida</taxon>
        <taxon>Terebelliformia</taxon>
        <taxon>Alvinellidae</taxon>
        <taxon>Paralvinella</taxon>
    </lineage>
</organism>
<evidence type="ECO:0000313" key="1">
    <source>
        <dbReference type="EMBL" id="KAK2141328.1"/>
    </source>
</evidence>
<gene>
    <name evidence="1" type="ORF">LSH36_1120g01004</name>
</gene>
<proteinExistence type="predicted"/>
<accession>A0AAD9IVY6</accession>
<protein>
    <submittedName>
        <fullName evidence="1">Uncharacterized protein</fullName>
    </submittedName>
</protein>
<dbReference type="Proteomes" id="UP001208570">
    <property type="component" value="Unassembled WGS sequence"/>
</dbReference>
<sequence>MLNTPMFESNGVLCVSTGSRGLYRCFTVNPSPAAPTPVSMASTPFIEVDDILCVSVADIGAYRCFQ</sequence>
<dbReference type="EMBL" id="JAODUP010001120">
    <property type="protein sequence ID" value="KAK2141328.1"/>
    <property type="molecule type" value="Genomic_DNA"/>
</dbReference>
<keyword evidence="2" id="KW-1185">Reference proteome</keyword>